<dbReference type="AlphaFoldDB" id="A0A1F7Y1W8"/>
<dbReference type="PANTHER" id="PTHR24221">
    <property type="entry name" value="ATP-BINDING CASSETTE SUB-FAMILY B"/>
    <property type="match status" value="1"/>
</dbReference>
<dbReference type="InterPro" id="IPR017871">
    <property type="entry name" value="ABC_transporter-like_CS"/>
</dbReference>
<evidence type="ECO:0000313" key="12">
    <source>
        <dbReference type="EMBL" id="OGM21317.1"/>
    </source>
</evidence>
<dbReference type="PANTHER" id="PTHR24221:SF503">
    <property type="entry name" value="MITOCHONDRIAL POTASSIUM CHANNEL ATP-BINDING SUBUNIT"/>
    <property type="match status" value="1"/>
</dbReference>
<dbReference type="Proteomes" id="UP000176741">
    <property type="component" value="Unassembled WGS sequence"/>
</dbReference>
<dbReference type="GO" id="GO:0140359">
    <property type="term" value="F:ABC-type transporter activity"/>
    <property type="evidence" value="ECO:0007669"/>
    <property type="project" value="InterPro"/>
</dbReference>
<gene>
    <name evidence="12" type="ORF">A2771_01635</name>
</gene>
<dbReference type="FunFam" id="3.40.50.300:FF:000221">
    <property type="entry name" value="Multidrug ABC transporter ATP-binding protein"/>
    <property type="match status" value="1"/>
</dbReference>
<keyword evidence="3" id="KW-1003">Cell membrane</keyword>
<dbReference type="GO" id="GO:0005886">
    <property type="term" value="C:plasma membrane"/>
    <property type="evidence" value="ECO:0007669"/>
    <property type="project" value="UniProtKB-SubCell"/>
</dbReference>
<evidence type="ECO:0000313" key="13">
    <source>
        <dbReference type="Proteomes" id="UP000176741"/>
    </source>
</evidence>
<keyword evidence="2" id="KW-0813">Transport</keyword>
<keyword evidence="8 9" id="KW-0472">Membrane</keyword>
<evidence type="ECO:0000259" key="11">
    <source>
        <dbReference type="PROSITE" id="PS50929"/>
    </source>
</evidence>
<reference evidence="12 13" key="1">
    <citation type="journal article" date="2016" name="Nat. Commun.">
        <title>Thousands of microbial genomes shed light on interconnected biogeochemical processes in an aquifer system.</title>
        <authorList>
            <person name="Anantharaman K."/>
            <person name="Brown C.T."/>
            <person name="Hug L.A."/>
            <person name="Sharon I."/>
            <person name="Castelle C.J."/>
            <person name="Probst A.J."/>
            <person name="Thomas B.C."/>
            <person name="Singh A."/>
            <person name="Wilkins M.J."/>
            <person name="Karaoz U."/>
            <person name="Brodie E.L."/>
            <person name="Williams K.H."/>
            <person name="Hubbard S.S."/>
            <person name="Banfield J.F."/>
        </authorList>
    </citation>
    <scope>NUCLEOTIDE SEQUENCE [LARGE SCALE GENOMIC DNA]</scope>
</reference>
<feature type="transmembrane region" description="Helical" evidence="9">
    <location>
        <begin position="12"/>
        <end position="29"/>
    </location>
</feature>
<dbReference type="SMART" id="SM00382">
    <property type="entry name" value="AAA"/>
    <property type="match status" value="1"/>
</dbReference>
<evidence type="ECO:0000256" key="8">
    <source>
        <dbReference type="ARBA" id="ARBA00023136"/>
    </source>
</evidence>
<dbReference type="Gene3D" id="3.40.50.300">
    <property type="entry name" value="P-loop containing nucleotide triphosphate hydrolases"/>
    <property type="match status" value="1"/>
</dbReference>
<dbReference type="InterPro" id="IPR036640">
    <property type="entry name" value="ABC1_TM_sf"/>
</dbReference>
<comment type="subcellular location">
    <subcellularLocation>
        <location evidence="1">Cell membrane</location>
        <topology evidence="1">Multi-pass membrane protein</topology>
    </subcellularLocation>
</comment>
<feature type="transmembrane region" description="Helical" evidence="9">
    <location>
        <begin position="144"/>
        <end position="173"/>
    </location>
</feature>
<evidence type="ECO:0000256" key="2">
    <source>
        <dbReference type="ARBA" id="ARBA00022448"/>
    </source>
</evidence>
<organism evidence="12 13">
    <name type="scientific">Candidatus Woesebacteria bacterium RIFCSPHIGHO2_01_FULL_38_26b</name>
    <dbReference type="NCBI Taxonomy" id="1802491"/>
    <lineage>
        <taxon>Bacteria</taxon>
        <taxon>Candidatus Woeseibacteriota</taxon>
    </lineage>
</organism>
<name>A0A1F7Y1W8_9BACT</name>
<dbReference type="Pfam" id="PF00664">
    <property type="entry name" value="ABC_membrane"/>
    <property type="match status" value="1"/>
</dbReference>
<dbReference type="SUPFAM" id="SSF52540">
    <property type="entry name" value="P-loop containing nucleoside triphosphate hydrolases"/>
    <property type="match status" value="1"/>
</dbReference>
<comment type="caution">
    <text evidence="12">The sequence shown here is derived from an EMBL/GenBank/DDBJ whole genome shotgun (WGS) entry which is preliminary data.</text>
</comment>
<dbReference type="PROSITE" id="PS50929">
    <property type="entry name" value="ABC_TM1F"/>
    <property type="match status" value="1"/>
</dbReference>
<keyword evidence="5" id="KW-0547">Nucleotide-binding</keyword>
<evidence type="ECO:0000256" key="5">
    <source>
        <dbReference type="ARBA" id="ARBA00022741"/>
    </source>
</evidence>
<evidence type="ECO:0000259" key="10">
    <source>
        <dbReference type="PROSITE" id="PS50893"/>
    </source>
</evidence>
<dbReference type="SUPFAM" id="SSF90123">
    <property type="entry name" value="ABC transporter transmembrane region"/>
    <property type="match status" value="1"/>
</dbReference>
<feature type="domain" description="ABC transporter" evidence="10">
    <location>
        <begin position="333"/>
        <end position="575"/>
    </location>
</feature>
<sequence>MVKKLWRLLAPFHQTFLWFIVLLIVYEGLQIADSYVISLVIKLFGEKAEIYIWTILVAGLVVYDEVFNRLDNALDWHIIIRQLYPIYKYLKTSALSKFLELDIKWHNEHNSGALVGKVNNGVDKVQQIVEGLSWEFVPTLVQTILSIIPLLILSPLVSLIAVVSLALFLWLTVKSNRKRMPSRKLRHDIYEEEWHSSIEYVQSIETVKTFVQEERFLNEYNNKHERIVDLGQKELKIGLYYNRWRIRVLSIARRLILVIWIWQLQAGLLSVADLVFVNVLTERLFHSFWRFARLLDRAAEASEGAERLVNLLKENPEIVSRGIYESSYSPIGIELKNVSFTYNGKYDLDTGTIHNLNLKIEPGSIVALVGPSGAGKTTIRRLITRLMEIHSGEIFVGEINIKEWSLKSLRGLFSYVPQGDDVAIHSTSVRKNISLPKPDATLEEVIEASKLAGIDDFISNELADGYDTLLGERGKKLSGGQKQRVALARAILADRSILILDEATSSVDAITEREIQEKMRKILTGKTAIIIAHRLSTIWDIADKIVVLESGTKVEEGTHFELIQKGGLYAKMVKLQT</sequence>
<evidence type="ECO:0000256" key="7">
    <source>
        <dbReference type="ARBA" id="ARBA00022989"/>
    </source>
</evidence>
<feature type="domain" description="ABC transmembrane type-1" evidence="11">
    <location>
        <begin position="86"/>
        <end position="300"/>
    </location>
</feature>
<evidence type="ECO:0000256" key="1">
    <source>
        <dbReference type="ARBA" id="ARBA00004651"/>
    </source>
</evidence>
<dbReference type="InterPro" id="IPR003593">
    <property type="entry name" value="AAA+_ATPase"/>
</dbReference>
<dbReference type="GO" id="GO:0016887">
    <property type="term" value="F:ATP hydrolysis activity"/>
    <property type="evidence" value="ECO:0007669"/>
    <property type="project" value="InterPro"/>
</dbReference>
<keyword evidence="4 9" id="KW-0812">Transmembrane</keyword>
<dbReference type="GO" id="GO:0005524">
    <property type="term" value="F:ATP binding"/>
    <property type="evidence" value="ECO:0007669"/>
    <property type="project" value="UniProtKB-KW"/>
</dbReference>
<evidence type="ECO:0008006" key="14">
    <source>
        <dbReference type="Google" id="ProtNLM"/>
    </source>
</evidence>
<dbReference type="Pfam" id="PF00005">
    <property type="entry name" value="ABC_tran"/>
    <property type="match status" value="1"/>
</dbReference>
<proteinExistence type="predicted"/>
<dbReference type="InterPro" id="IPR039421">
    <property type="entry name" value="Type_1_exporter"/>
</dbReference>
<dbReference type="Gene3D" id="1.20.1560.10">
    <property type="entry name" value="ABC transporter type 1, transmembrane domain"/>
    <property type="match status" value="1"/>
</dbReference>
<evidence type="ECO:0000256" key="4">
    <source>
        <dbReference type="ARBA" id="ARBA00022692"/>
    </source>
</evidence>
<dbReference type="InterPro" id="IPR011527">
    <property type="entry name" value="ABC1_TM_dom"/>
</dbReference>
<dbReference type="PROSITE" id="PS50893">
    <property type="entry name" value="ABC_TRANSPORTER_2"/>
    <property type="match status" value="1"/>
</dbReference>
<evidence type="ECO:0000256" key="3">
    <source>
        <dbReference type="ARBA" id="ARBA00022475"/>
    </source>
</evidence>
<protein>
    <recommendedName>
        <fullName evidence="14">ABC transporter domain-containing protein</fullName>
    </recommendedName>
</protein>
<feature type="transmembrane region" description="Helical" evidence="9">
    <location>
        <begin position="255"/>
        <end position="277"/>
    </location>
</feature>
<dbReference type="EMBL" id="MGGD01000014">
    <property type="protein sequence ID" value="OGM21317.1"/>
    <property type="molecule type" value="Genomic_DNA"/>
</dbReference>
<dbReference type="InterPro" id="IPR027417">
    <property type="entry name" value="P-loop_NTPase"/>
</dbReference>
<evidence type="ECO:0000256" key="6">
    <source>
        <dbReference type="ARBA" id="ARBA00022840"/>
    </source>
</evidence>
<dbReference type="PROSITE" id="PS00211">
    <property type="entry name" value="ABC_TRANSPORTER_1"/>
    <property type="match status" value="1"/>
</dbReference>
<feature type="transmembrane region" description="Helical" evidence="9">
    <location>
        <begin position="50"/>
        <end position="67"/>
    </location>
</feature>
<dbReference type="InterPro" id="IPR003439">
    <property type="entry name" value="ABC_transporter-like_ATP-bd"/>
</dbReference>
<evidence type="ECO:0000256" key="9">
    <source>
        <dbReference type="SAM" id="Phobius"/>
    </source>
</evidence>
<accession>A0A1F7Y1W8</accession>
<keyword evidence="6" id="KW-0067">ATP-binding</keyword>
<keyword evidence="7 9" id="KW-1133">Transmembrane helix</keyword>